<accession>A0A4R5B231</accession>
<name>A0A4R5B231_9ACTN</name>
<gene>
    <name evidence="3" type="ORF">E1298_28310</name>
</gene>
<dbReference type="Pfam" id="PF20703">
    <property type="entry name" value="nSTAND1"/>
    <property type="match status" value="1"/>
</dbReference>
<dbReference type="Pfam" id="PF25872">
    <property type="entry name" value="HTH_77"/>
    <property type="match status" value="1"/>
</dbReference>
<feature type="domain" description="Novel STAND NTPase 1" evidence="1">
    <location>
        <begin position="10"/>
        <end position="138"/>
    </location>
</feature>
<feature type="domain" description="Winged helix-turn-helix" evidence="2">
    <location>
        <begin position="248"/>
        <end position="320"/>
    </location>
</feature>
<keyword evidence="4" id="KW-1185">Reference proteome</keyword>
<proteinExistence type="predicted"/>
<dbReference type="Gene3D" id="3.40.50.300">
    <property type="entry name" value="P-loop containing nucleotide triphosphate hydrolases"/>
    <property type="match status" value="1"/>
</dbReference>
<dbReference type="InterPro" id="IPR049052">
    <property type="entry name" value="nSTAND1"/>
</dbReference>
<dbReference type="SUPFAM" id="SSF52540">
    <property type="entry name" value="P-loop containing nucleoside triphosphate hydrolases"/>
    <property type="match status" value="1"/>
</dbReference>
<dbReference type="InterPro" id="IPR027417">
    <property type="entry name" value="P-loop_NTPase"/>
</dbReference>
<dbReference type="RefSeq" id="WP_131898556.1">
    <property type="nucleotide sequence ID" value="NZ_SMKU01000181.1"/>
</dbReference>
<dbReference type="PANTHER" id="PTHR47691">
    <property type="entry name" value="REGULATOR-RELATED"/>
    <property type="match status" value="1"/>
</dbReference>
<dbReference type="PANTHER" id="PTHR47691:SF3">
    <property type="entry name" value="HTH-TYPE TRANSCRIPTIONAL REGULATOR RV0890C-RELATED"/>
    <property type="match status" value="1"/>
</dbReference>
<dbReference type="InterPro" id="IPR058852">
    <property type="entry name" value="HTH_77"/>
</dbReference>
<dbReference type="AlphaFoldDB" id="A0A4R5B231"/>
<dbReference type="EMBL" id="SMKU01000181">
    <property type="protein sequence ID" value="TDD79205.1"/>
    <property type="molecule type" value="Genomic_DNA"/>
</dbReference>
<protein>
    <recommendedName>
        <fullName evidence="5">AAA family ATPase</fullName>
    </recommendedName>
</protein>
<sequence length="328" mass="35767">MDGSSETALVGRCRELDEVLRLLESARLVTLTGAAGIGKSRLAVRAAQLVRERFPDGARLVRLSRVHDPRLLPQIMAEALGLGEDPGRSWDEVVLGHLAGRRMLLIVDACEHLVTACADFVRTVLRVAPEVRVLATGRRRLRVAGEHALAVGPLEPDEALGLFVSKAAVAISAADVEKVRTLCLRLECVPLAIELAAHRLRTLPLDDLLARMHRPLDALAEGPDVPSRPGRDLRAAIRRSHELCTPAERLLWARLSVFAGEFDLDGAEAVCSDDDLPPDAILGVLAGLVQNSIVIPEKDARVPRFRMLHLIREHGREQLEEWGGGPDS</sequence>
<comment type="caution">
    <text evidence="3">The sequence shown here is derived from an EMBL/GenBank/DDBJ whole genome shotgun (WGS) entry which is preliminary data.</text>
</comment>
<evidence type="ECO:0000313" key="3">
    <source>
        <dbReference type="EMBL" id="TDD79205.1"/>
    </source>
</evidence>
<reference evidence="3 4" key="1">
    <citation type="submission" date="2019-03" db="EMBL/GenBank/DDBJ databases">
        <title>Draft genome sequences of novel Actinobacteria.</title>
        <authorList>
            <person name="Sahin N."/>
            <person name="Ay H."/>
            <person name="Saygin H."/>
        </authorList>
    </citation>
    <scope>NUCLEOTIDE SEQUENCE [LARGE SCALE GENOMIC DNA]</scope>
    <source>
        <strain evidence="3 4">H3C3</strain>
    </source>
</reference>
<dbReference type="OrthoDB" id="136365at2"/>
<evidence type="ECO:0000313" key="4">
    <source>
        <dbReference type="Proteomes" id="UP000294513"/>
    </source>
</evidence>
<organism evidence="3 4">
    <name type="scientific">Actinomadura rubrisoli</name>
    <dbReference type="NCBI Taxonomy" id="2530368"/>
    <lineage>
        <taxon>Bacteria</taxon>
        <taxon>Bacillati</taxon>
        <taxon>Actinomycetota</taxon>
        <taxon>Actinomycetes</taxon>
        <taxon>Streptosporangiales</taxon>
        <taxon>Thermomonosporaceae</taxon>
        <taxon>Actinomadura</taxon>
    </lineage>
</organism>
<evidence type="ECO:0000259" key="2">
    <source>
        <dbReference type="Pfam" id="PF25872"/>
    </source>
</evidence>
<dbReference type="Proteomes" id="UP000294513">
    <property type="component" value="Unassembled WGS sequence"/>
</dbReference>
<evidence type="ECO:0000259" key="1">
    <source>
        <dbReference type="Pfam" id="PF20703"/>
    </source>
</evidence>
<evidence type="ECO:0008006" key="5">
    <source>
        <dbReference type="Google" id="ProtNLM"/>
    </source>
</evidence>